<evidence type="ECO:0000256" key="1">
    <source>
        <dbReference type="SAM" id="MobiDB-lite"/>
    </source>
</evidence>
<comment type="caution">
    <text evidence="2">The sequence shown here is derived from an EMBL/GenBank/DDBJ whole genome shotgun (WGS) entry which is preliminary data.</text>
</comment>
<accession>A0AAV1U6B4</accession>
<protein>
    <submittedName>
        <fullName evidence="2">Uncharacterized protein</fullName>
    </submittedName>
</protein>
<dbReference type="AlphaFoldDB" id="A0AAV1U6B4"/>
<gene>
    <name evidence="2" type="ORF">PM001_LOCUS14562</name>
</gene>
<evidence type="ECO:0000313" key="2">
    <source>
        <dbReference type="EMBL" id="CAK7929412.1"/>
    </source>
</evidence>
<dbReference type="EMBL" id="CAKLBY020000153">
    <property type="protein sequence ID" value="CAK7929412.1"/>
    <property type="molecule type" value="Genomic_DNA"/>
</dbReference>
<reference evidence="2" key="1">
    <citation type="submission" date="2024-01" db="EMBL/GenBank/DDBJ databases">
        <authorList>
            <person name="Webb A."/>
        </authorList>
    </citation>
    <scope>NUCLEOTIDE SEQUENCE</scope>
    <source>
        <strain evidence="2">Pm1</strain>
    </source>
</reference>
<name>A0AAV1U6B4_9STRA</name>
<dbReference type="Proteomes" id="UP001162060">
    <property type="component" value="Unassembled WGS sequence"/>
</dbReference>
<sequence>MPVKQSRYFLNKWRRRSPVATFCFIRAARRKSVSSSSCSWSPLTADDSGTRSTARSSPACETGSWALLCPSKERDGALFPADYAFGHVEDIEGFGRVEAEVGDRVSSVLALVAPGDVVSIDVHLRDFESTIVAMKYADTSVVKLLSLRPRYSLWGYYGGHAGIAQAFVLENVCSRDMNGCGNLHQRQVHK</sequence>
<feature type="region of interest" description="Disordered" evidence="1">
    <location>
        <begin position="36"/>
        <end position="57"/>
    </location>
</feature>
<organism evidence="2 3">
    <name type="scientific">Peronospora matthiolae</name>
    <dbReference type="NCBI Taxonomy" id="2874970"/>
    <lineage>
        <taxon>Eukaryota</taxon>
        <taxon>Sar</taxon>
        <taxon>Stramenopiles</taxon>
        <taxon>Oomycota</taxon>
        <taxon>Peronosporomycetes</taxon>
        <taxon>Peronosporales</taxon>
        <taxon>Peronosporaceae</taxon>
        <taxon>Peronospora</taxon>
    </lineage>
</organism>
<proteinExistence type="predicted"/>
<evidence type="ECO:0000313" key="3">
    <source>
        <dbReference type="Proteomes" id="UP001162060"/>
    </source>
</evidence>